<keyword evidence="15" id="KW-1185">Reference proteome</keyword>
<evidence type="ECO:0000256" key="1">
    <source>
        <dbReference type="ARBA" id="ARBA00004442"/>
    </source>
</evidence>
<dbReference type="KEGG" id="halc:EY643_11390"/>
<reference evidence="14 15" key="1">
    <citation type="submission" date="2019-02" db="EMBL/GenBank/DDBJ databases">
        <authorList>
            <person name="Li S.-H."/>
        </authorList>
    </citation>
    <scope>NUCLEOTIDE SEQUENCE [LARGE SCALE GENOMIC DNA]</scope>
    <source>
        <strain evidence="14 15">IMCC14385</strain>
    </source>
</reference>
<evidence type="ECO:0000256" key="6">
    <source>
        <dbReference type="ARBA" id="ARBA00022729"/>
    </source>
</evidence>
<keyword evidence="8" id="KW-0998">Cell outer membrane</keyword>
<evidence type="ECO:0000256" key="7">
    <source>
        <dbReference type="ARBA" id="ARBA00023136"/>
    </source>
</evidence>
<comment type="subcellular location">
    <subcellularLocation>
        <location evidence="1">Cell outer membrane</location>
    </subcellularLocation>
</comment>
<evidence type="ECO:0000256" key="2">
    <source>
        <dbReference type="ARBA" id="ARBA00010248"/>
    </source>
</evidence>
<dbReference type="OrthoDB" id="9803054at2"/>
<dbReference type="GO" id="GO:0009306">
    <property type="term" value="P:protein secretion"/>
    <property type="evidence" value="ECO:0007669"/>
    <property type="project" value="TreeGrafter"/>
</dbReference>
<dbReference type="GO" id="GO:0009279">
    <property type="term" value="C:cell outer membrane"/>
    <property type="evidence" value="ECO:0007669"/>
    <property type="project" value="UniProtKB-SubCell"/>
</dbReference>
<comment type="subunit">
    <text evidence="10">Interacts with TamB to form the translocation and assembly module (TAM).</text>
</comment>
<evidence type="ECO:0000313" key="15">
    <source>
        <dbReference type="Proteomes" id="UP000326287"/>
    </source>
</evidence>
<evidence type="ECO:0000256" key="3">
    <source>
        <dbReference type="ARBA" id="ARBA00015419"/>
    </source>
</evidence>
<accession>A0A5P9NLT3</accession>
<keyword evidence="6 11" id="KW-0732">Signal</keyword>
<sequence>MNTRIPHALIALLVFVLPAWSAQAQTLQLELSGISGDVRDNTQAWLGDLPDTAQSRTNYLFSARNNVLKSLQALGYYNADVTLELDRDANPWLLRINVDPGERARMRRVDIRLVGGAEEDEAFTKLILEHGLQVDQPFDHAAYQSFKSKLSALGLRRGYFDGEYTRSEVQIEPEGNTADVFLHYASGERYRFGSTVYDQDFLRESLLQPLLEAKEGEPYDQALLQKTQANLQRTRYFSTVVLRPDREQAQNQVVPLNLSLYPARTHSIDLGVGFSTDTRERVSVTWRTPRLNSLGHSQETRLMYSPVNPSGRFTYTIPLGHPNNDVLQMSARLEDNEFGDLDSNQEELAVRREIKRDSWVYSYGLRRLNEGWDAEGIRRENDYLLPGFSLSQRRRTGDPLNPSGAFSHWYRIEAGSAELASDVDVVRMAANFGHVRSSGERHRMVFKSELGLAFISDSDRDQLAPSLNFFAGGAQSIRGYSYQSIGNEVTVEDDNSDEVSLVVGGDRLLTVSAEYQYLVRENWRAAVFVDAGDAFDEGDFDANVGVGVGVHYITPVGAVRLDLANPVTDDDPSWRVHFSIGAEF</sequence>
<dbReference type="InterPro" id="IPR039910">
    <property type="entry name" value="D15-like"/>
</dbReference>
<comment type="similarity">
    <text evidence="2">Belongs to the TamA family.</text>
</comment>
<evidence type="ECO:0000256" key="10">
    <source>
        <dbReference type="ARBA" id="ARBA00093548"/>
    </source>
</evidence>
<dbReference type="InterPro" id="IPR035243">
    <property type="entry name" value="TamA_POTRA_Dom_1"/>
</dbReference>
<dbReference type="Proteomes" id="UP000326287">
    <property type="component" value="Chromosome"/>
</dbReference>
<dbReference type="PANTHER" id="PTHR12815:SF47">
    <property type="entry name" value="TRANSLOCATION AND ASSEMBLY MODULE SUBUNIT TAMA"/>
    <property type="match status" value="1"/>
</dbReference>
<keyword evidence="7" id="KW-0472">Membrane</keyword>
<proteinExistence type="inferred from homology"/>
<dbReference type="Gene3D" id="3.10.20.310">
    <property type="entry name" value="membrane protein fhac"/>
    <property type="match status" value="3"/>
</dbReference>
<dbReference type="EMBL" id="CP036422">
    <property type="protein sequence ID" value="QFU76214.1"/>
    <property type="molecule type" value="Genomic_DNA"/>
</dbReference>
<name>A0A5P9NLT3_9GAMM</name>
<organism evidence="14 15">
    <name type="scientific">Halioglobus maricola</name>
    <dbReference type="NCBI Taxonomy" id="2601894"/>
    <lineage>
        <taxon>Bacteria</taxon>
        <taxon>Pseudomonadati</taxon>
        <taxon>Pseudomonadota</taxon>
        <taxon>Gammaproteobacteria</taxon>
        <taxon>Cellvibrionales</taxon>
        <taxon>Halieaceae</taxon>
        <taxon>Halioglobus</taxon>
    </lineage>
</organism>
<dbReference type="AlphaFoldDB" id="A0A5P9NLT3"/>
<dbReference type="Gene3D" id="2.40.160.50">
    <property type="entry name" value="membrane protein fhac: a member of the omp85/tpsb transporter family"/>
    <property type="match status" value="1"/>
</dbReference>
<dbReference type="Pfam" id="PF17243">
    <property type="entry name" value="POTRA_TamA_1"/>
    <property type="match status" value="1"/>
</dbReference>
<dbReference type="RefSeq" id="WP_152662320.1">
    <property type="nucleotide sequence ID" value="NZ_CP036422.1"/>
</dbReference>
<evidence type="ECO:0000256" key="5">
    <source>
        <dbReference type="ARBA" id="ARBA00022692"/>
    </source>
</evidence>
<evidence type="ECO:0000259" key="12">
    <source>
        <dbReference type="Pfam" id="PF01103"/>
    </source>
</evidence>
<feature type="domain" description="Bacterial surface antigen (D15)" evidence="12">
    <location>
        <begin position="388"/>
        <end position="584"/>
    </location>
</feature>
<feature type="signal peptide" evidence="11">
    <location>
        <begin position="1"/>
        <end position="24"/>
    </location>
</feature>
<evidence type="ECO:0000259" key="13">
    <source>
        <dbReference type="Pfam" id="PF17243"/>
    </source>
</evidence>
<dbReference type="Pfam" id="PF01103">
    <property type="entry name" value="Omp85"/>
    <property type="match status" value="1"/>
</dbReference>
<dbReference type="PANTHER" id="PTHR12815">
    <property type="entry name" value="SORTING AND ASSEMBLY MACHINERY SAMM50 PROTEIN FAMILY MEMBER"/>
    <property type="match status" value="1"/>
</dbReference>
<evidence type="ECO:0000313" key="14">
    <source>
        <dbReference type="EMBL" id="QFU76214.1"/>
    </source>
</evidence>
<feature type="chain" id="PRO_5024999271" description="Translocation and assembly module subunit TamA" evidence="11">
    <location>
        <begin position="25"/>
        <end position="584"/>
    </location>
</feature>
<keyword evidence="4" id="KW-1134">Transmembrane beta strand</keyword>
<feature type="domain" description="TamA POTRA" evidence="13">
    <location>
        <begin position="29"/>
        <end position="100"/>
    </location>
</feature>
<dbReference type="InterPro" id="IPR000184">
    <property type="entry name" value="Bac_surfAg_D15"/>
</dbReference>
<evidence type="ECO:0000256" key="9">
    <source>
        <dbReference type="ARBA" id="ARBA00033063"/>
    </source>
</evidence>
<evidence type="ECO:0000256" key="8">
    <source>
        <dbReference type="ARBA" id="ARBA00023237"/>
    </source>
</evidence>
<gene>
    <name evidence="14" type="ORF">EY643_11390</name>
</gene>
<evidence type="ECO:0000256" key="11">
    <source>
        <dbReference type="SAM" id="SignalP"/>
    </source>
</evidence>
<keyword evidence="5" id="KW-0812">Transmembrane</keyword>
<dbReference type="GO" id="GO:0097347">
    <property type="term" value="C:TAM protein secretion complex"/>
    <property type="evidence" value="ECO:0007669"/>
    <property type="project" value="TreeGrafter"/>
</dbReference>
<protein>
    <recommendedName>
        <fullName evidence="3">Translocation and assembly module subunit TamA</fullName>
    </recommendedName>
    <alternativeName>
        <fullName evidence="9">Autotransporter assembly factor TamA</fullName>
    </alternativeName>
</protein>
<evidence type="ECO:0000256" key="4">
    <source>
        <dbReference type="ARBA" id="ARBA00022452"/>
    </source>
</evidence>